<dbReference type="Proteomes" id="UP000078240">
    <property type="component" value="Unassembled WGS sequence"/>
</dbReference>
<evidence type="ECO:0000313" key="2">
    <source>
        <dbReference type="Proteomes" id="UP000078240"/>
    </source>
</evidence>
<dbReference type="EMBL" id="LSBH01000020">
    <property type="protein sequence ID" value="OAQ63739.1"/>
    <property type="molecule type" value="Genomic_DNA"/>
</dbReference>
<sequence length="113" mass="12766">MCEAPCWLRRMNPERLPFWEQAPPRECRLTGPDRIPCSSAVYGTSYTRLCWQRLCPRLVISPQFGHAHITVPPRHASYCTIHLLSWPCTIKQDASPDGISANIIIGSFEAKTG</sequence>
<accession>A0A179FFB3</accession>
<comment type="caution">
    <text evidence="1">The sequence shown here is derived from an EMBL/GenBank/DDBJ whole genome shotgun (WGS) entry which is preliminary data.</text>
</comment>
<protein>
    <submittedName>
        <fullName evidence="1">Uncharacterized protein</fullName>
    </submittedName>
</protein>
<evidence type="ECO:0000313" key="1">
    <source>
        <dbReference type="EMBL" id="OAQ63739.1"/>
    </source>
</evidence>
<organism evidence="1 2">
    <name type="scientific">Purpureocillium lilacinum</name>
    <name type="common">Paecilomyces lilacinus</name>
    <dbReference type="NCBI Taxonomy" id="33203"/>
    <lineage>
        <taxon>Eukaryota</taxon>
        <taxon>Fungi</taxon>
        <taxon>Dikarya</taxon>
        <taxon>Ascomycota</taxon>
        <taxon>Pezizomycotina</taxon>
        <taxon>Sordariomycetes</taxon>
        <taxon>Hypocreomycetidae</taxon>
        <taxon>Hypocreales</taxon>
        <taxon>Ophiocordycipitaceae</taxon>
        <taxon>Purpureocillium</taxon>
    </lineage>
</organism>
<name>A0A179FFB3_PURLI</name>
<dbReference type="AlphaFoldDB" id="A0A179FFB3"/>
<reference evidence="1 2" key="1">
    <citation type="submission" date="2016-01" db="EMBL/GenBank/DDBJ databases">
        <title>Biosynthesis of antibiotic leucinostatins and their inhibition on Phytophthora in bio-control Purpureocillium lilacinum.</title>
        <authorList>
            <person name="Wang G."/>
            <person name="Liu Z."/>
            <person name="Lin R."/>
            <person name="Li E."/>
            <person name="Mao Z."/>
            <person name="Ling J."/>
            <person name="Yin W."/>
            <person name="Xie B."/>
        </authorList>
    </citation>
    <scope>NUCLEOTIDE SEQUENCE [LARGE SCALE GENOMIC DNA]</scope>
    <source>
        <strain evidence="1">PLBJ-1</strain>
    </source>
</reference>
<gene>
    <name evidence="1" type="ORF">VFPBJ_11337</name>
</gene>
<proteinExistence type="predicted"/>